<feature type="domain" description="Helicase HerA central" evidence="3">
    <location>
        <begin position="32"/>
        <end position="77"/>
    </location>
</feature>
<keyword evidence="1" id="KW-0175">Coiled coil</keyword>
<dbReference type="Pfam" id="PF01935">
    <property type="entry name" value="DUF87"/>
    <property type="match status" value="1"/>
</dbReference>
<dbReference type="RefSeq" id="WP_315625716.1">
    <property type="nucleotide sequence ID" value="NZ_JAUHMF010000002.1"/>
</dbReference>
<sequence>MSSERPTGFYLGRIFDPAKNEVSEKPLIYDPADLTTHAVITGMTGSGKTGLCISLLEEAALQGIPAIIIDPKGDLTNLVLHFPELRPEDFEPWLDPESARRSGKSLSELAAETAQMWREGLAKWGLGPEQLRALQEAVDYTIYTPGSSAGVPVNILTSFAAPNVPWEENREILREKISSTVTALLGLVGLDNIDPLRSREHILISNIIETAWSQGYALDLTELIMQTQSPPFDRLGAFALDNFFPPKERAELAMLLNNFLASPSFQTWLEGDPLDVAAFLYTPEGKPRHSIFYLAHLNDNERMFFVTLLFTAIEAWMRNQRGTSGLRAIVYFDEILGYLPPVANPPSRPVMLRMLKQARAFGVGLLLATQNPVDLDYKGLSNAGTWAIGRLQTQRDKDRLLDGLETITGALDRGQMDRMISSLGKRVFFLHNVHSKGPTLFQTRWALNFLAGPLTRSQIPALNRLAKRQGQPVTPPVESTISAQTPPQPPSQSPIKSEKSAAFSSTRPAVPAGIDEFFLPGNLDLQQAMTMAGLSPAREVTTRGILYIPALLAQAEIRYLARKYNLEFSRKLTALVDREPSGLIPWEKFAWRNLEPGSLHSHPLPQSFFAPLPAWLSNVRLLKDLEKDFVDWVFRNGTIYLRANEALKVYASPAVTEEDFRKQCEQAAQATIRAEKAKLEETYQRKIDALKERIERQKAEVKRKEDEFSQRRIEELGAGGELLMSLFGGRKRSVSSSLTKRRLTAQAKAAWEQEKKDLEALEKQLAALEQDYQKTLSTLQERWTKIITEETQVPLPPQRSNVFVELFGVVWCPYFLITIEDQEQKVPAFSL</sequence>
<proteinExistence type="predicted"/>
<organism evidence="4 5">
    <name type="scientific">Thermanaerothrix solaris</name>
    <dbReference type="NCBI Taxonomy" id="3058434"/>
    <lineage>
        <taxon>Bacteria</taxon>
        <taxon>Bacillati</taxon>
        <taxon>Chloroflexota</taxon>
        <taxon>Anaerolineae</taxon>
        <taxon>Anaerolineales</taxon>
        <taxon>Anaerolineaceae</taxon>
        <taxon>Thermanaerothrix</taxon>
    </lineage>
</organism>
<dbReference type="InterPro" id="IPR027417">
    <property type="entry name" value="P-loop_NTPase"/>
</dbReference>
<feature type="region of interest" description="Disordered" evidence="2">
    <location>
        <begin position="466"/>
        <end position="502"/>
    </location>
</feature>
<dbReference type="Proteomes" id="UP001254165">
    <property type="component" value="Unassembled WGS sequence"/>
</dbReference>
<dbReference type="SUPFAM" id="SSF52540">
    <property type="entry name" value="P-loop containing nucleoside triphosphate hydrolases"/>
    <property type="match status" value="1"/>
</dbReference>
<comment type="caution">
    <text evidence="4">The sequence shown here is derived from an EMBL/GenBank/DDBJ whole genome shotgun (WGS) entry which is preliminary data.</text>
</comment>
<dbReference type="CDD" id="cd01127">
    <property type="entry name" value="TrwB_TraG_TraD_VirD4"/>
    <property type="match status" value="1"/>
</dbReference>
<feature type="coiled-coil region" evidence="1">
    <location>
        <begin position="680"/>
        <end position="714"/>
    </location>
</feature>
<keyword evidence="5" id="KW-1185">Reference proteome</keyword>
<dbReference type="InterPro" id="IPR002789">
    <property type="entry name" value="HerA_central"/>
</dbReference>
<dbReference type="Gene3D" id="3.40.50.300">
    <property type="entry name" value="P-loop containing nucleotide triphosphate hydrolases"/>
    <property type="match status" value="2"/>
</dbReference>
<evidence type="ECO:0000313" key="4">
    <source>
        <dbReference type="EMBL" id="MDT8899036.1"/>
    </source>
</evidence>
<dbReference type="InterPro" id="IPR051162">
    <property type="entry name" value="T4SS_component"/>
</dbReference>
<protein>
    <submittedName>
        <fullName evidence="4">DUF87 domain-containing protein</fullName>
    </submittedName>
</protein>
<reference evidence="4 5" key="1">
    <citation type="submission" date="2023-07" db="EMBL/GenBank/DDBJ databases">
        <title>Novel species of Thermanaerothrix with wide hydrolytic capabilities.</title>
        <authorList>
            <person name="Zayulina K.S."/>
            <person name="Podosokorskaya O.A."/>
            <person name="Elcheninov A.G."/>
        </authorList>
    </citation>
    <scope>NUCLEOTIDE SEQUENCE [LARGE SCALE GENOMIC DNA]</scope>
    <source>
        <strain evidence="4 5">4228-RoL</strain>
    </source>
</reference>
<name>A0ABU3NQB4_9CHLR</name>
<evidence type="ECO:0000256" key="2">
    <source>
        <dbReference type="SAM" id="MobiDB-lite"/>
    </source>
</evidence>
<accession>A0ABU3NQB4</accession>
<dbReference type="PANTHER" id="PTHR30121:SF6">
    <property type="entry name" value="SLR6007 PROTEIN"/>
    <property type="match status" value="1"/>
</dbReference>
<evidence type="ECO:0000259" key="3">
    <source>
        <dbReference type="Pfam" id="PF01935"/>
    </source>
</evidence>
<evidence type="ECO:0000256" key="1">
    <source>
        <dbReference type="SAM" id="Coils"/>
    </source>
</evidence>
<feature type="coiled-coil region" evidence="1">
    <location>
        <begin position="744"/>
        <end position="778"/>
    </location>
</feature>
<evidence type="ECO:0000313" key="5">
    <source>
        <dbReference type="Proteomes" id="UP001254165"/>
    </source>
</evidence>
<gene>
    <name evidence="4" type="ORF">QYE77_12250</name>
</gene>
<dbReference type="PANTHER" id="PTHR30121">
    <property type="entry name" value="UNCHARACTERIZED PROTEIN YJGR-RELATED"/>
    <property type="match status" value="1"/>
</dbReference>
<dbReference type="EMBL" id="JAUHMF010000002">
    <property type="protein sequence ID" value="MDT8899036.1"/>
    <property type="molecule type" value="Genomic_DNA"/>
</dbReference>